<dbReference type="InterPro" id="IPR050093">
    <property type="entry name" value="ABC_SmlMolc_Importer"/>
</dbReference>
<keyword evidence="9" id="KW-0378">Hydrolase</keyword>
<dbReference type="Pfam" id="PF08402">
    <property type="entry name" value="TOBE_2"/>
    <property type="match status" value="1"/>
</dbReference>
<evidence type="ECO:0000256" key="7">
    <source>
        <dbReference type="ARBA" id="ARBA00023136"/>
    </source>
</evidence>
<dbReference type="PROSITE" id="PS50893">
    <property type="entry name" value="ABC_TRANSPORTER_2"/>
    <property type="match status" value="1"/>
</dbReference>
<dbReference type="SUPFAM" id="SSF50331">
    <property type="entry name" value="MOP-like"/>
    <property type="match status" value="1"/>
</dbReference>
<dbReference type="GO" id="GO:0016887">
    <property type="term" value="F:ATP hydrolysis activity"/>
    <property type="evidence" value="ECO:0007669"/>
    <property type="project" value="InterPro"/>
</dbReference>
<evidence type="ECO:0000313" key="9">
    <source>
        <dbReference type="EMBL" id="SYX92004.1"/>
    </source>
</evidence>
<keyword evidence="2" id="KW-1003">Cell membrane</keyword>
<dbReference type="Gene3D" id="3.40.50.300">
    <property type="entry name" value="P-loop containing nucleotide triphosphate hydrolases"/>
    <property type="match status" value="1"/>
</dbReference>
<evidence type="ECO:0000256" key="1">
    <source>
        <dbReference type="ARBA" id="ARBA00022448"/>
    </source>
</evidence>
<evidence type="ECO:0000313" key="10">
    <source>
        <dbReference type="Proteomes" id="UP000263595"/>
    </source>
</evidence>
<dbReference type="NCBIfam" id="TIGR03265">
    <property type="entry name" value="PhnT2"/>
    <property type="match status" value="1"/>
</dbReference>
<evidence type="ECO:0000256" key="3">
    <source>
        <dbReference type="ARBA" id="ARBA00022519"/>
    </source>
</evidence>
<dbReference type="InterPro" id="IPR008995">
    <property type="entry name" value="Mo/tungstate-bd_C_term_dom"/>
</dbReference>
<dbReference type="InterPro" id="IPR027417">
    <property type="entry name" value="P-loop_NTPase"/>
</dbReference>
<dbReference type="Pfam" id="PF00005">
    <property type="entry name" value="ABC_tran"/>
    <property type="match status" value="1"/>
</dbReference>
<dbReference type="GO" id="GO:0015697">
    <property type="term" value="P:quaternary ammonium group transport"/>
    <property type="evidence" value="ECO:0007669"/>
    <property type="project" value="UniProtKB-ARBA"/>
</dbReference>
<dbReference type="PROSITE" id="PS00211">
    <property type="entry name" value="ABC_TRANSPORTER_1"/>
    <property type="match status" value="1"/>
</dbReference>
<dbReference type="AlphaFoldDB" id="A0A383RZD5"/>
<dbReference type="InterPro" id="IPR003439">
    <property type="entry name" value="ABC_transporter-like_ATP-bd"/>
</dbReference>
<dbReference type="PANTHER" id="PTHR42781">
    <property type="entry name" value="SPERMIDINE/PUTRESCINE IMPORT ATP-BINDING PROTEIN POTA"/>
    <property type="match status" value="1"/>
</dbReference>
<organism evidence="9 10">
    <name type="scientific">Pseudomonas reidholzensis</name>
    <dbReference type="NCBI Taxonomy" id="1785162"/>
    <lineage>
        <taxon>Bacteria</taxon>
        <taxon>Pseudomonadati</taxon>
        <taxon>Pseudomonadota</taxon>
        <taxon>Gammaproteobacteria</taxon>
        <taxon>Pseudomonadales</taxon>
        <taxon>Pseudomonadaceae</taxon>
        <taxon>Pseudomonas</taxon>
    </lineage>
</organism>
<name>A0A383RZD5_9PSED</name>
<dbReference type="InterPro" id="IPR017871">
    <property type="entry name" value="ABC_transporter-like_CS"/>
</dbReference>
<accession>A0A383RZD5</accession>
<dbReference type="InterPro" id="IPR003593">
    <property type="entry name" value="AAA+_ATPase"/>
</dbReference>
<dbReference type="InterPro" id="IPR017666">
    <property type="entry name" value="AminoethylPonate_ABC_PhnT2"/>
</dbReference>
<feature type="domain" description="ABC transporter" evidence="8">
    <location>
        <begin position="6"/>
        <end position="234"/>
    </location>
</feature>
<reference evidence="10" key="1">
    <citation type="submission" date="2018-08" db="EMBL/GenBank/DDBJ databases">
        <authorList>
            <person name="Blom J."/>
        </authorList>
    </citation>
    <scope>NUCLEOTIDE SEQUENCE [LARGE SCALE GENOMIC DNA]</scope>
    <source>
        <strain evidence="10">CCOS 865</strain>
    </source>
</reference>
<evidence type="ECO:0000256" key="6">
    <source>
        <dbReference type="ARBA" id="ARBA00022967"/>
    </source>
</evidence>
<dbReference type="EMBL" id="UNOZ01000030">
    <property type="protein sequence ID" value="SYX92004.1"/>
    <property type="molecule type" value="Genomic_DNA"/>
</dbReference>
<keyword evidence="4" id="KW-0547">Nucleotide-binding</keyword>
<dbReference type="InterPro" id="IPR013611">
    <property type="entry name" value="Transp-assoc_OB_typ2"/>
</dbReference>
<protein>
    <submittedName>
        <fullName evidence="9">Sulfate/thiosulfate import ATP-binding protein CysA 2</fullName>
        <ecNumber evidence="9">3.6.3.25</ecNumber>
    </submittedName>
</protein>
<keyword evidence="3" id="KW-0997">Cell inner membrane</keyword>
<dbReference type="EC" id="3.6.3.25" evidence="9"/>
<evidence type="ECO:0000256" key="2">
    <source>
        <dbReference type="ARBA" id="ARBA00022475"/>
    </source>
</evidence>
<dbReference type="Proteomes" id="UP000263595">
    <property type="component" value="Unassembled WGS sequence"/>
</dbReference>
<keyword evidence="6" id="KW-1278">Translocase</keyword>
<proteinExistence type="predicted"/>
<dbReference type="FunFam" id="3.40.50.300:FF:000425">
    <property type="entry name" value="Probable ABC transporter, ATP-binding subunit"/>
    <property type="match status" value="1"/>
</dbReference>
<keyword evidence="10" id="KW-1185">Reference proteome</keyword>
<keyword evidence="5 9" id="KW-0067">ATP-binding</keyword>
<gene>
    <name evidence="9" type="primary">cysA2</name>
    <name evidence="9" type="ORF">CCOS865_04284</name>
</gene>
<dbReference type="OrthoDB" id="9802264at2"/>
<sequence>MATVDLQLRDIHKSFDTFKGLDGVSLDVNAGELVCLLGPSGCGKTTLLRCIAGLERQEQGSLHFAGRDVSALPPQARDYGILFQSYALFPNLTVSQNIAYGLSGRGRDEVRRRVEEMLELVSLGGSGHKYPAQLSGGQQQRVALARALAPSPSLLLLDEPMSALDAQVREHLCGELRSLQRQLGITTLMVTHNQEEAMLMADRIAVMNQGRIEQYATPQTLYNAPATPFVAEFVGQGNWLPFEREGAHARVGRLSMRLADAAQGAGGRLFCRPEAILVNPALEQDNLFPARMRELTFLGNRCRLSFELDDLPGHALLAEMAPEALPQLRGKQIRVALPPRSLQVFA</sequence>
<dbReference type="GO" id="GO:0043190">
    <property type="term" value="C:ATP-binding cassette (ABC) transporter complex"/>
    <property type="evidence" value="ECO:0007669"/>
    <property type="project" value="InterPro"/>
</dbReference>
<dbReference type="RefSeq" id="WP_119144669.1">
    <property type="nucleotide sequence ID" value="NZ_CBCSFL010000069.1"/>
</dbReference>
<keyword evidence="1" id="KW-0813">Transport</keyword>
<dbReference type="GO" id="GO:0022857">
    <property type="term" value="F:transmembrane transporter activity"/>
    <property type="evidence" value="ECO:0007669"/>
    <property type="project" value="InterPro"/>
</dbReference>
<dbReference type="PANTHER" id="PTHR42781:SF5">
    <property type="entry name" value="PUTRESCINE TRANSPORT ATP-BINDING PROTEIN POTG"/>
    <property type="match status" value="1"/>
</dbReference>
<evidence type="ECO:0000256" key="5">
    <source>
        <dbReference type="ARBA" id="ARBA00022840"/>
    </source>
</evidence>
<dbReference type="SUPFAM" id="SSF52540">
    <property type="entry name" value="P-loop containing nucleoside triphosphate hydrolases"/>
    <property type="match status" value="1"/>
</dbReference>
<keyword evidence="7" id="KW-0472">Membrane</keyword>
<evidence type="ECO:0000259" key="8">
    <source>
        <dbReference type="PROSITE" id="PS50893"/>
    </source>
</evidence>
<evidence type="ECO:0000256" key="4">
    <source>
        <dbReference type="ARBA" id="ARBA00022741"/>
    </source>
</evidence>
<dbReference type="SMART" id="SM00382">
    <property type="entry name" value="AAA"/>
    <property type="match status" value="1"/>
</dbReference>
<dbReference type="GO" id="GO:0005524">
    <property type="term" value="F:ATP binding"/>
    <property type="evidence" value="ECO:0007669"/>
    <property type="project" value="UniProtKB-KW"/>
</dbReference>